<reference evidence="1" key="1">
    <citation type="submission" date="2020-05" db="EMBL/GenBank/DDBJ databases">
        <authorList>
            <person name="Chiriac C."/>
            <person name="Salcher M."/>
            <person name="Ghai R."/>
            <person name="Kavagutti S V."/>
        </authorList>
    </citation>
    <scope>NUCLEOTIDE SEQUENCE</scope>
</reference>
<proteinExistence type="predicted"/>
<evidence type="ECO:0000313" key="1">
    <source>
        <dbReference type="EMBL" id="CAB4214273.1"/>
    </source>
</evidence>
<accession>A0A6J5SIT0</accession>
<sequence>MFNIFKNKRKRKGELEFWELKNVYEVYKTHGDGHPNKLAAAEVITDCFPKLIYEIEHLRSMCELANGLLDTEKKSKLH</sequence>
<organism evidence="1">
    <name type="scientific">uncultured Caudovirales phage</name>
    <dbReference type="NCBI Taxonomy" id="2100421"/>
    <lineage>
        <taxon>Viruses</taxon>
        <taxon>Duplodnaviria</taxon>
        <taxon>Heunggongvirae</taxon>
        <taxon>Uroviricota</taxon>
        <taxon>Caudoviricetes</taxon>
        <taxon>Peduoviridae</taxon>
        <taxon>Maltschvirus</taxon>
        <taxon>Maltschvirus maltsch</taxon>
    </lineage>
</organism>
<protein>
    <submittedName>
        <fullName evidence="1">Uncharacterized protein</fullName>
    </submittedName>
</protein>
<gene>
    <name evidence="1" type="ORF">UFOVP1454_31</name>
</gene>
<dbReference type="EMBL" id="LR797414">
    <property type="protein sequence ID" value="CAB4214273.1"/>
    <property type="molecule type" value="Genomic_DNA"/>
</dbReference>
<name>A0A6J5SIT0_9CAUD</name>